<sequence>MTGSPSGRKLFVGGLPPKVDEKALRDVFARFWHIEEAIIVTDRETHKSRGFGYVVFSNPEDAKEAISTMAGERGKKFFNHEMTLEYAKDKDSAAPRGRGGRGGGRGGFRGGYSDRGRGPPPTRGPPFRGPHPGERGPPGRPRDGPPPPRRDHMPPPSRGPPRGPPGEPPRGPPPRERYDDYGPPPDRGYPSRDYDRGGYSDRERERPPSYSNDYYGSRYPPHERGGGGSSAGGGSSYSSSERGYGPPMDRGYGSSDRYSSAERGYSSDRGSTGGSGGASHDRYLPERGSYGGERQERGGYDSYGSSGGGYGSSERGYGGPERSYPPPDRGYGPPPERARSGSYGGPPAERPYSSGGSYSGGEEVVTKFRLLEYGSHVNADNGVPYACREINCALWSNTAPLKFADNVFALERQLIVLSLPWSKPIMEKRRRERINRSLEELKRLVLEAQNRDSSRYTKLEKADILEMTVRYLRSLRHHQRAVMATADPHMLLKYRAGYSACVAEVSKNVIGDDSLEPDVKTQILSHLTGCHASQRGAGDITIQSPARYPSSVHYESTSDLSVKEQRRLLPKDTTNSHASPARTTVSPYMVQSHRVLSSPGTIPLHYVPVLGTDSGTSSGLYHALVPSVSSPGLHLTDPLWRPW</sequence>
<feature type="compositionally biased region" description="Gly residues" evidence="7">
    <location>
        <begin position="226"/>
        <end position="235"/>
    </location>
</feature>
<evidence type="ECO:0000259" key="8">
    <source>
        <dbReference type="PROSITE" id="PS50102"/>
    </source>
</evidence>
<dbReference type="SUPFAM" id="SSF47459">
    <property type="entry name" value="HLH, helix-loop-helix DNA-binding domain"/>
    <property type="match status" value="1"/>
</dbReference>
<dbReference type="InterPro" id="IPR050370">
    <property type="entry name" value="HES_HEY"/>
</dbReference>
<feature type="domain" description="BHLH" evidence="9">
    <location>
        <begin position="418"/>
        <end position="475"/>
    </location>
</feature>
<dbReference type="InterPro" id="IPR000504">
    <property type="entry name" value="RRM_dom"/>
</dbReference>
<dbReference type="GO" id="GO:0003723">
    <property type="term" value="F:RNA binding"/>
    <property type="evidence" value="ECO:0007669"/>
    <property type="project" value="UniProtKB-UniRule"/>
</dbReference>
<keyword evidence="6" id="KW-0694">RNA-binding</keyword>
<gene>
    <name evidence="11" type="ORF">PMEA_00007365</name>
</gene>
<keyword evidence="3" id="KW-0238">DNA-binding</keyword>
<dbReference type="PROSITE" id="PS50102">
    <property type="entry name" value="RRM"/>
    <property type="match status" value="1"/>
</dbReference>
<evidence type="ECO:0000256" key="5">
    <source>
        <dbReference type="ARBA" id="ARBA00023242"/>
    </source>
</evidence>
<dbReference type="SMART" id="SM00511">
    <property type="entry name" value="ORANGE"/>
    <property type="match status" value="1"/>
</dbReference>
<evidence type="ECO:0000256" key="2">
    <source>
        <dbReference type="ARBA" id="ARBA00023015"/>
    </source>
</evidence>
<dbReference type="SUPFAM" id="SSF54928">
    <property type="entry name" value="RNA-binding domain, RBD"/>
    <property type="match status" value="1"/>
</dbReference>
<dbReference type="Gene3D" id="4.10.280.10">
    <property type="entry name" value="Helix-loop-helix DNA-binding domain"/>
    <property type="match status" value="1"/>
</dbReference>
<dbReference type="Pfam" id="PF00076">
    <property type="entry name" value="RRM_1"/>
    <property type="match status" value="1"/>
</dbReference>
<comment type="subcellular location">
    <subcellularLocation>
        <location evidence="1">Nucleus</location>
    </subcellularLocation>
</comment>
<protein>
    <submittedName>
        <fullName evidence="11">Uncharacterized protein</fullName>
    </submittedName>
</protein>
<keyword evidence="4" id="KW-0804">Transcription</keyword>
<evidence type="ECO:0000256" key="1">
    <source>
        <dbReference type="ARBA" id="ARBA00004123"/>
    </source>
</evidence>
<evidence type="ECO:0000259" key="10">
    <source>
        <dbReference type="PROSITE" id="PS51054"/>
    </source>
</evidence>
<dbReference type="InterPro" id="IPR011598">
    <property type="entry name" value="bHLH_dom"/>
</dbReference>
<feature type="compositionally biased region" description="Pro residues" evidence="7">
    <location>
        <begin position="154"/>
        <end position="172"/>
    </location>
</feature>
<evidence type="ECO:0000256" key="3">
    <source>
        <dbReference type="ARBA" id="ARBA00023125"/>
    </source>
</evidence>
<dbReference type="Pfam" id="PF00010">
    <property type="entry name" value="HLH"/>
    <property type="match status" value="1"/>
</dbReference>
<evidence type="ECO:0000256" key="6">
    <source>
        <dbReference type="PROSITE-ProRule" id="PRU00176"/>
    </source>
</evidence>
<dbReference type="PROSITE" id="PS50888">
    <property type="entry name" value="BHLH"/>
    <property type="match status" value="1"/>
</dbReference>
<feature type="domain" description="RRM" evidence="8">
    <location>
        <begin position="8"/>
        <end position="89"/>
    </location>
</feature>
<feature type="compositionally biased region" description="Gly residues" evidence="7">
    <location>
        <begin position="100"/>
        <end position="110"/>
    </location>
</feature>
<feature type="compositionally biased region" description="Pro residues" evidence="7">
    <location>
        <begin position="118"/>
        <end position="129"/>
    </location>
</feature>
<dbReference type="InterPro" id="IPR012677">
    <property type="entry name" value="Nucleotide-bd_a/b_plait_sf"/>
</dbReference>
<organism evidence="11 12">
    <name type="scientific">Pocillopora meandrina</name>
    <dbReference type="NCBI Taxonomy" id="46732"/>
    <lineage>
        <taxon>Eukaryota</taxon>
        <taxon>Metazoa</taxon>
        <taxon>Cnidaria</taxon>
        <taxon>Anthozoa</taxon>
        <taxon>Hexacorallia</taxon>
        <taxon>Scleractinia</taxon>
        <taxon>Astrocoeniina</taxon>
        <taxon>Pocilloporidae</taxon>
        <taxon>Pocillopora</taxon>
    </lineage>
</organism>
<accession>A0AAU9WM12</accession>
<feature type="compositionally biased region" description="Low complexity" evidence="7">
    <location>
        <begin position="236"/>
        <end position="245"/>
    </location>
</feature>
<keyword evidence="5" id="KW-0539">Nucleus</keyword>
<evidence type="ECO:0000313" key="12">
    <source>
        <dbReference type="Proteomes" id="UP001159428"/>
    </source>
</evidence>
<dbReference type="GO" id="GO:0005634">
    <property type="term" value="C:nucleus"/>
    <property type="evidence" value="ECO:0007669"/>
    <property type="project" value="UniProtKB-SubCell"/>
</dbReference>
<dbReference type="FunFam" id="4.10.280.10:FF:000009">
    <property type="entry name" value="Transcription factor HES-1"/>
    <property type="match status" value="1"/>
</dbReference>
<dbReference type="AlphaFoldDB" id="A0AAU9WM12"/>
<feature type="domain" description="Orange" evidence="10">
    <location>
        <begin position="494"/>
        <end position="527"/>
    </location>
</feature>
<evidence type="ECO:0000259" key="9">
    <source>
        <dbReference type="PROSITE" id="PS50888"/>
    </source>
</evidence>
<dbReference type="PROSITE" id="PS51054">
    <property type="entry name" value="ORANGE"/>
    <property type="match status" value="1"/>
</dbReference>
<dbReference type="SMART" id="SM00353">
    <property type="entry name" value="HLH"/>
    <property type="match status" value="1"/>
</dbReference>
<dbReference type="EMBL" id="CALNXJ010000016">
    <property type="protein sequence ID" value="CAH3118506.1"/>
    <property type="molecule type" value="Genomic_DNA"/>
</dbReference>
<evidence type="ECO:0000256" key="4">
    <source>
        <dbReference type="ARBA" id="ARBA00023163"/>
    </source>
</evidence>
<dbReference type="InterPro" id="IPR003650">
    <property type="entry name" value="Orange_dom"/>
</dbReference>
<feature type="compositionally biased region" description="Gly residues" evidence="7">
    <location>
        <begin position="305"/>
        <end position="319"/>
    </location>
</feature>
<dbReference type="SMART" id="SM00360">
    <property type="entry name" value="RRM"/>
    <property type="match status" value="1"/>
</dbReference>
<feature type="region of interest" description="Disordered" evidence="7">
    <location>
        <begin position="88"/>
        <end position="359"/>
    </location>
</feature>
<reference evidence="11 12" key="1">
    <citation type="submission" date="2022-05" db="EMBL/GenBank/DDBJ databases">
        <authorList>
            <consortium name="Genoscope - CEA"/>
            <person name="William W."/>
        </authorList>
    </citation>
    <scope>NUCLEOTIDE SEQUENCE [LARGE SCALE GENOMIC DNA]</scope>
</reference>
<feature type="compositionally biased region" description="Pro residues" evidence="7">
    <location>
        <begin position="323"/>
        <end position="335"/>
    </location>
</feature>
<dbReference type="PANTHER" id="PTHR10985">
    <property type="entry name" value="BASIC HELIX-LOOP-HELIX TRANSCRIPTION FACTOR, HES-RELATED"/>
    <property type="match status" value="1"/>
</dbReference>
<dbReference type="InterPro" id="IPR036638">
    <property type="entry name" value="HLH_DNA-bd_sf"/>
</dbReference>
<name>A0AAU9WM12_9CNID</name>
<comment type="caution">
    <text evidence="11">The sequence shown here is derived from an EMBL/GenBank/DDBJ whole genome shotgun (WGS) entry which is preliminary data.</text>
</comment>
<dbReference type="Gene3D" id="3.30.70.330">
    <property type="match status" value="1"/>
</dbReference>
<keyword evidence="2" id="KW-0805">Transcription regulation</keyword>
<proteinExistence type="predicted"/>
<keyword evidence="12" id="KW-1185">Reference proteome</keyword>
<dbReference type="GO" id="GO:0006355">
    <property type="term" value="P:regulation of DNA-templated transcription"/>
    <property type="evidence" value="ECO:0007669"/>
    <property type="project" value="InterPro"/>
</dbReference>
<dbReference type="SUPFAM" id="SSF158457">
    <property type="entry name" value="Orange domain-like"/>
    <property type="match status" value="1"/>
</dbReference>
<feature type="compositionally biased region" description="Basic and acidic residues" evidence="7">
    <location>
        <begin position="140"/>
        <end position="153"/>
    </location>
</feature>
<dbReference type="Proteomes" id="UP001159428">
    <property type="component" value="Unassembled WGS sequence"/>
</dbReference>
<dbReference type="GO" id="GO:0046983">
    <property type="term" value="F:protein dimerization activity"/>
    <property type="evidence" value="ECO:0007669"/>
    <property type="project" value="InterPro"/>
</dbReference>
<feature type="compositionally biased region" description="Basic and acidic residues" evidence="7">
    <location>
        <begin position="189"/>
        <end position="207"/>
    </location>
</feature>
<dbReference type="Pfam" id="PF07527">
    <property type="entry name" value="Hairy_orange"/>
    <property type="match status" value="1"/>
</dbReference>
<evidence type="ECO:0000313" key="11">
    <source>
        <dbReference type="EMBL" id="CAH3118506.1"/>
    </source>
</evidence>
<dbReference type="InterPro" id="IPR035979">
    <property type="entry name" value="RBD_domain_sf"/>
</dbReference>
<dbReference type="CDD" id="cd11410">
    <property type="entry name" value="bHLH_O_HES"/>
    <property type="match status" value="1"/>
</dbReference>
<dbReference type="GO" id="GO:0003677">
    <property type="term" value="F:DNA binding"/>
    <property type="evidence" value="ECO:0007669"/>
    <property type="project" value="UniProtKB-KW"/>
</dbReference>
<evidence type="ECO:0000256" key="7">
    <source>
        <dbReference type="SAM" id="MobiDB-lite"/>
    </source>
</evidence>